<dbReference type="Gene3D" id="2.40.50.120">
    <property type="match status" value="1"/>
</dbReference>
<proteinExistence type="predicted"/>
<accession>A0AAE1BT96</accession>
<evidence type="ECO:0000256" key="2">
    <source>
        <dbReference type="SAM" id="MobiDB-lite"/>
    </source>
</evidence>
<feature type="region of interest" description="Disordered" evidence="2">
    <location>
        <begin position="253"/>
        <end position="308"/>
    </location>
</feature>
<evidence type="ECO:0000313" key="5">
    <source>
        <dbReference type="Proteomes" id="UP001286313"/>
    </source>
</evidence>
<evidence type="ECO:0000259" key="3">
    <source>
        <dbReference type="PROSITE" id="PS50189"/>
    </source>
</evidence>
<evidence type="ECO:0000313" key="4">
    <source>
        <dbReference type="EMBL" id="KAK3856083.1"/>
    </source>
</evidence>
<feature type="compositionally biased region" description="Basic residues" evidence="2">
    <location>
        <begin position="254"/>
        <end position="267"/>
    </location>
</feature>
<dbReference type="InterPro" id="IPR001134">
    <property type="entry name" value="Netrin_domain"/>
</dbReference>
<evidence type="ECO:0000256" key="1">
    <source>
        <dbReference type="ARBA" id="ARBA00023157"/>
    </source>
</evidence>
<comment type="caution">
    <text evidence="4">The sequence shown here is derived from an EMBL/GenBank/DDBJ whole genome shotgun (WGS) entry which is preliminary data.</text>
</comment>
<protein>
    <recommendedName>
        <fullName evidence="3">NTR domain-containing protein</fullName>
    </recommendedName>
</protein>
<dbReference type="PROSITE" id="PS50189">
    <property type="entry name" value="NTR"/>
    <property type="match status" value="1"/>
</dbReference>
<feature type="compositionally biased region" description="Basic and acidic residues" evidence="2">
    <location>
        <begin position="268"/>
        <end position="277"/>
    </location>
</feature>
<dbReference type="EMBL" id="JAWQEG010005989">
    <property type="protein sequence ID" value="KAK3856083.1"/>
    <property type="molecule type" value="Genomic_DNA"/>
</dbReference>
<dbReference type="AlphaFoldDB" id="A0AAE1BT96"/>
<gene>
    <name evidence="4" type="ORF">Pcinc_037552</name>
</gene>
<feature type="compositionally biased region" description="Low complexity" evidence="2">
    <location>
        <begin position="204"/>
        <end position="213"/>
    </location>
</feature>
<dbReference type="SUPFAM" id="SSF50242">
    <property type="entry name" value="TIMP-like"/>
    <property type="match status" value="1"/>
</dbReference>
<sequence>MNPQQYLNSFTRSAGAVVWKVGSNAGKLRRRREEVERVQEGDCPACSPVETYENILDNYCRADLVIRARVKRQRRNNLLLKKSRRVYKSRGGAEEDRRALRRLRLTLTEEAGCCSITPSRKPYLIMGRRHGTQYIPTFVLPLKKSKPLRQAMKMFKNGLNCSDPNLITNNLEGTALSQEPPQRERPSTGTPRPNGRGNGGRGSGNRAPGSRGSTTRRRCFRKCRKSCQKKCRSESETTCRTSCGTNCRGNCRQARGRGRGSGSRRGHRISDNNRHSPQDIIPLSDITSEITNFAPSDIERPQPEQGAN</sequence>
<feature type="compositionally biased region" description="Polar residues" evidence="2">
    <location>
        <begin position="285"/>
        <end position="294"/>
    </location>
</feature>
<organism evidence="4 5">
    <name type="scientific">Petrolisthes cinctipes</name>
    <name type="common">Flat porcelain crab</name>
    <dbReference type="NCBI Taxonomy" id="88211"/>
    <lineage>
        <taxon>Eukaryota</taxon>
        <taxon>Metazoa</taxon>
        <taxon>Ecdysozoa</taxon>
        <taxon>Arthropoda</taxon>
        <taxon>Crustacea</taxon>
        <taxon>Multicrustacea</taxon>
        <taxon>Malacostraca</taxon>
        <taxon>Eumalacostraca</taxon>
        <taxon>Eucarida</taxon>
        <taxon>Decapoda</taxon>
        <taxon>Pleocyemata</taxon>
        <taxon>Anomura</taxon>
        <taxon>Galatheoidea</taxon>
        <taxon>Porcellanidae</taxon>
        <taxon>Petrolisthes</taxon>
    </lineage>
</organism>
<keyword evidence="1" id="KW-1015">Disulfide bond</keyword>
<dbReference type="Proteomes" id="UP001286313">
    <property type="component" value="Unassembled WGS sequence"/>
</dbReference>
<name>A0AAE1BT96_PETCI</name>
<keyword evidence="5" id="KW-1185">Reference proteome</keyword>
<dbReference type="InterPro" id="IPR008993">
    <property type="entry name" value="TIMP-like_OB-fold"/>
</dbReference>
<feature type="region of interest" description="Disordered" evidence="2">
    <location>
        <begin position="174"/>
        <end position="215"/>
    </location>
</feature>
<feature type="domain" description="NTR" evidence="3">
    <location>
        <begin position="43"/>
        <end position="161"/>
    </location>
</feature>
<reference evidence="4" key="1">
    <citation type="submission" date="2023-10" db="EMBL/GenBank/DDBJ databases">
        <title>Genome assemblies of two species of porcelain crab, Petrolisthes cinctipes and Petrolisthes manimaculis (Anomura: Porcellanidae).</title>
        <authorList>
            <person name="Angst P."/>
        </authorList>
    </citation>
    <scope>NUCLEOTIDE SEQUENCE</scope>
    <source>
        <strain evidence="4">PB745_01</strain>
        <tissue evidence="4">Gill</tissue>
    </source>
</reference>